<keyword evidence="1" id="KW-0175">Coiled coil</keyword>
<protein>
    <submittedName>
        <fullName evidence="2">Uncharacterized protein</fullName>
    </submittedName>
</protein>
<dbReference type="OrthoDB" id="525353at2"/>
<dbReference type="STRING" id="1619234.SAMN05421730_1002157"/>
<dbReference type="Proteomes" id="UP000199315">
    <property type="component" value="Unassembled WGS sequence"/>
</dbReference>
<dbReference type="AlphaFoldDB" id="A0A1D3TQA8"/>
<evidence type="ECO:0000313" key="2">
    <source>
        <dbReference type="EMBL" id="SCP95732.1"/>
    </source>
</evidence>
<evidence type="ECO:0000313" key="3">
    <source>
        <dbReference type="Proteomes" id="UP000199315"/>
    </source>
</evidence>
<proteinExistence type="predicted"/>
<feature type="coiled-coil region" evidence="1">
    <location>
        <begin position="391"/>
        <end position="421"/>
    </location>
</feature>
<sequence>MKKIYAKFTKERAEQFQIETGIYRTETGKKVIKMPLNEKCESHIKRIHENYQRYKECGNDMLAQSRPFGKGVEFEFVTGTSFCTNLLKLADAGVKKEFLEKLASYKDYVVASANGTIARFQAGAEFDGVFGTQDGLENKQAGNNLNIDMTFDNMIETADGGIKVIDYEWIFNFAIPVDFIIYRAVFAFGMKYGTKLHHFITLEEMYGVFGISPEDTVVYSKMNRKFADYVNGGVSSYDSILEQYKKTTYDLDEILPQYEYFVQLFINTGEGYSEKQSIKVQIKENQGMFETVFDLGAYQDIRELRLDPLNVPADIELLEMTLTDENGISRKPESMEHNAEIFTGKRFVIRDADPQFLIPNEAGIAIRSMHVKYRFVLKDLEKYEEHVHIVEEMLETEINSLESEISRLKAEIEEKNKLADELDYIKETKVFKLLLEKKVDNCFRGK</sequence>
<evidence type="ECO:0000256" key="1">
    <source>
        <dbReference type="SAM" id="Coils"/>
    </source>
</evidence>
<name>A0A1D3TQA8_9FIRM</name>
<organism evidence="2 3">
    <name type="scientific">Anaerobium acetethylicum</name>
    <dbReference type="NCBI Taxonomy" id="1619234"/>
    <lineage>
        <taxon>Bacteria</taxon>
        <taxon>Bacillati</taxon>
        <taxon>Bacillota</taxon>
        <taxon>Clostridia</taxon>
        <taxon>Lachnospirales</taxon>
        <taxon>Lachnospiraceae</taxon>
        <taxon>Anaerobium</taxon>
    </lineage>
</organism>
<dbReference type="EMBL" id="FMKA01000002">
    <property type="protein sequence ID" value="SCP95732.1"/>
    <property type="molecule type" value="Genomic_DNA"/>
</dbReference>
<dbReference type="RefSeq" id="WP_091230334.1">
    <property type="nucleotide sequence ID" value="NZ_FMKA01000002.1"/>
</dbReference>
<reference evidence="2 3" key="1">
    <citation type="submission" date="2016-09" db="EMBL/GenBank/DDBJ databases">
        <authorList>
            <person name="Capua I."/>
            <person name="De Benedictis P."/>
            <person name="Joannis T."/>
            <person name="Lombin L.H."/>
            <person name="Cattoli G."/>
        </authorList>
    </citation>
    <scope>NUCLEOTIDE SEQUENCE [LARGE SCALE GENOMIC DNA]</scope>
    <source>
        <strain evidence="2 3">GluBS11</strain>
    </source>
</reference>
<keyword evidence="3" id="KW-1185">Reference proteome</keyword>
<gene>
    <name evidence="2" type="ORF">SAMN05421730_1002157</name>
</gene>
<accession>A0A1D3TQA8</accession>